<keyword evidence="5 6" id="KW-0460">Magnesium</keyword>
<comment type="function">
    <text evidence="6">Toxic component of a toxin-antitoxin (TA) system. An RNase.</text>
</comment>
<comment type="caution">
    <text evidence="8">The sequence shown here is derived from an EMBL/GenBank/DDBJ whole genome shotgun (WGS) entry which is preliminary data.</text>
</comment>
<evidence type="ECO:0000256" key="1">
    <source>
        <dbReference type="ARBA" id="ARBA00022649"/>
    </source>
</evidence>
<comment type="similarity">
    <text evidence="6">Belongs to the PINc/VapC protein family.</text>
</comment>
<dbReference type="GO" id="GO:0004540">
    <property type="term" value="F:RNA nuclease activity"/>
    <property type="evidence" value="ECO:0007669"/>
    <property type="project" value="InterPro"/>
</dbReference>
<reference evidence="8 9" key="1">
    <citation type="submission" date="2020-10" db="EMBL/GenBank/DDBJ databases">
        <title>Connecting structure to function with the recovery of over 1000 high-quality activated sludge metagenome-assembled genomes encoding full-length rRNA genes using long-read sequencing.</title>
        <authorList>
            <person name="Singleton C.M."/>
            <person name="Petriglieri F."/>
            <person name="Kristensen J.M."/>
            <person name="Kirkegaard R.H."/>
            <person name="Michaelsen T.Y."/>
            <person name="Andersen M.H."/>
            <person name="Karst S.M."/>
            <person name="Dueholm M.S."/>
            <person name="Nielsen P.H."/>
            <person name="Albertsen M."/>
        </authorList>
    </citation>
    <scope>NUCLEOTIDE SEQUENCE [LARGE SCALE GENOMIC DNA]</scope>
    <source>
        <strain evidence="8">Fred_18-Q3-R57-64_BAT3C.720</strain>
    </source>
</reference>
<dbReference type="Gene3D" id="3.40.50.1010">
    <property type="entry name" value="5'-nuclease"/>
    <property type="match status" value="1"/>
</dbReference>
<proteinExistence type="inferred from homology"/>
<dbReference type="Pfam" id="PF01850">
    <property type="entry name" value="PIN"/>
    <property type="match status" value="1"/>
</dbReference>
<accession>A0A935T6Z7</accession>
<dbReference type="CDD" id="cd09873">
    <property type="entry name" value="PIN_Pae0151-like"/>
    <property type="match status" value="1"/>
</dbReference>
<dbReference type="EMBL" id="JADJOT010000004">
    <property type="protein sequence ID" value="MBK7953331.1"/>
    <property type="molecule type" value="Genomic_DNA"/>
</dbReference>
<dbReference type="PANTHER" id="PTHR35901">
    <property type="entry name" value="RIBONUCLEASE VAPC3"/>
    <property type="match status" value="1"/>
</dbReference>
<keyword evidence="1 6" id="KW-1277">Toxin-antitoxin system</keyword>
<evidence type="ECO:0000256" key="3">
    <source>
        <dbReference type="ARBA" id="ARBA00022723"/>
    </source>
</evidence>
<feature type="binding site" evidence="6">
    <location>
        <position position="98"/>
    </location>
    <ligand>
        <name>Mg(2+)</name>
        <dbReference type="ChEBI" id="CHEBI:18420"/>
    </ligand>
</feature>
<dbReference type="GO" id="GO:0000287">
    <property type="term" value="F:magnesium ion binding"/>
    <property type="evidence" value="ECO:0007669"/>
    <property type="project" value="UniProtKB-UniRule"/>
</dbReference>
<feature type="domain" description="PIN" evidence="7">
    <location>
        <begin position="3"/>
        <end position="123"/>
    </location>
</feature>
<keyword evidence="4 6" id="KW-0378">Hydrolase</keyword>
<evidence type="ECO:0000256" key="6">
    <source>
        <dbReference type="HAMAP-Rule" id="MF_00265"/>
    </source>
</evidence>
<name>A0A935T6Z7_9PROT</name>
<evidence type="ECO:0000256" key="2">
    <source>
        <dbReference type="ARBA" id="ARBA00022722"/>
    </source>
</evidence>
<protein>
    <recommendedName>
        <fullName evidence="6">Ribonuclease VapC</fullName>
        <shortName evidence="6">RNase VapC</shortName>
        <ecNumber evidence="6">3.1.-.-</ecNumber>
    </recommendedName>
    <alternativeName>
        <fullName evidence="6">Toxin VapC</fullName>
    </alternativeName>
</protein>
<evidence type="ECO:0000256" key="5">
    <source>
        <dbReference type="ARBA" id="ARBA00022842"/>
    </source>
</evidence>
<keyword evidence="6" id="KW-0800">Toxin</keyword>
<evidence type="ECO:0000259" key="7">
    <source>
        <dbReference type="Pfam" id="PF01850"/>
    </source>
</evidence>
<keyword evidence="3 6" id="KW-0479">Metal-binding</keyword>
<evidence type="ECO:0000313" key="9">
    <source>
        <dbReference type="Proteomes" id="UP000706151"/>
    </source>
</evidence>
<sequence>MRIVLDASAAANIILRTDLAPALIERLGQGRLVIAPSLFHSEIANTLWKYVRCGDLSKDTALARYAEAVGLVDAFEADEALATEALSAAIRYNHPVYDLLYVILARRHGCRVLTVDKRLITLAGQIDESMLP</sequence>
<dbReference type="InterPro" id="IPR002716">
    <property type="entry name" value="PIN_dom"/>
</dbReference>
<organism evidence="8 9">
    <name type="scientific">Candidatus Accumulibacter affinis</name>
    <dbReference type="NCBI Taxonomy" id="2954384"/>
    <lineage>
        <taxon>Bacteria</taxon>
        <taxon>Pseudomonadati</taxon>
        <taxon>Pseudomonadota</taxon>
        <taxon>Betaproteobacteria</taxon>
        <taxon>Candidatus Accumulibacter</taxon>
    </lineage>
</organism>
<feature type="binding site" evidence="6">
    <location>
        <position position="6"/>
    </location>
    <ligand>
        <name>Mg(2+)</name>
        <dbReference type="ChEBI" id="CHEBI:18420"/>
    </ligand>
</feature>
<dbReference type="InterPro" id="IPR022907">
    <property type="entry name" value="VapC_family"/>
</dbReference>
<comment type="cofactor">
    <cofactor evidence="6">
        <name>Mg(2+)</name>
        <dbReference type="ChEBI" id="CHEBI:18420"/>
    </cofactor>
</comment>
<keyword evidence="2 6" id="KW-0540">Nuclease</keyword>
<dbReference type="PANTHER" id="PTHR35901:SF1">
    <property type="entry name" value="EXONUCLEASE VAPC9"/>
    <property type="match status" value="1"/>
</dbReference>
<evidence type="ECO:0000256" key="4">
    <source>
        <dbReference type="ARBA" id="ARBA00022801"/>
    </source>
</evidence>
<dbReference type="HAMAP" id="MF_00265">
    <property type="entry name" value="VapC_Nob1"/>
    <property type="match status" value="1"/>
</dbReference>
<dbReference type="Proteomes" id="UP000706151">
    <property type="component" value="Unassembled WGS sequence"/>
</dbReference>
<dbReference type="InterPro" id="IPR044153">
    <property type="entry name" value="PIN_Pae0151-like"/>
</dbReference>
<gene>
    <name evidence="6" type="primary">vapC</name>
    <name evidence="8" type="ORF">IPK02_04830</name>
</gene>
<dbReference type="InterPro" id="IPR051619">
    <property type="entry name" value="TypeII_TA_RNase_PINc/VapC"/>
</dbReference>
<dbReference type="AlphaFoldDB" id="A0A935T6Z7"/>
<dbReference type="SUPFAM" id="SSF88723">
    <property type="entry name" value="PIN domain-like"/>
    <property type="match status" value="1"/>
</dbReference>
<evidence type="ECO:0000313" key="8">
    <source>
        <dbReference type="EMBL" id="MBK7953331.1"/>
    </source>
</evidence>
<dbReference type="GO" id="GO:0016787">
    <property type="term" value="F:hydrolase activity"/>
    <property type="evidence" value="ECO:0007669"/>
    <property type="project" value="UniProtKB-KW"/>
</dbReference>
<dbReference type="InterPro" id="IPR029060">
    <property type="entry name" value="PIN-like_dom_sf"/>
</dbReference>
<dbReference type="GO" id="GO:0090729">
    <property type="term" value="F:toxin activity"/>
    <property type="evidence" value="ECO:0007669"/>
    <property type="project" value="UniProtKB-KW"/>
</dbReference>
<dbReference type="EC" id="3.1.-.-" evidence="6"/>